<organism evidence="12 13">
    <name type="scientific">Holothuria leucospilota</name>
    <name type="common">Black long sea cucumber</name>
    <name type="synonym">Mertensiothuria leucospilota</name>
    <dbReference type="NCBI Taxonomy" id="206669"/>
    <lineage>
        <taxon>Eukaryota</taxon>
        <taxon>Metazoa</taxon>
        <taxon>Echinodermata</taxon>
        <taxon>Eleutherozoa</taxon>
        <taxon>Echinozoa</taxon>
        <taxon>Holothuroidea</taxon>
        <taxon>Aspidochirotacea</taxon>
        <taxon>Aspidochirotida</taxon>
        <taxon>Holothuriidae</taxon>
        <taxon>Holothuria</taxon>
    </lineage>
</organism>
<evidence type="ECO:0000256" key="2">
    <source>
        <dbReference type="ARBA" id="ARBA00022692"/>
    </source>
</evidence>
<evidence type="ECO:0000259" key="11">
    <source>
        <dbReference type="PROSITE" id="PS50262"/>
    </source>
</evidence>
<dbReference type="PANTHER" id="PTHR24240">
    <property type="entry name" value="OPSIN"/>
    <property type="match status" value="1"/>
</dbReference>
<evidence type="ECO:0000256" key="6">
    <source>
        <dbReference type="ARBA" id="ARBA00023157"/>
    </source>
</evidence>
<evidence type="ECO:0000256" key="1">
    <source>
        <dbReference type="ARBA" id="ARBA00004141"/>
    </source>
</evidence>
<feature type="transmembrane region" description="Helical" evidence="10">
    <location>
        <begin position="133"/>
        <end position="150"/>
    </location>
</feature>
<dbReference type="GO" id="GO:0016020">
    <property type="term" value="C:membrane"/>
    <property type="evidence" value="ECO:0007669"/>
    <property type="project" value="UniProtKB-SubCell"/>
</dbReference>
<keyword evidence="3 10" id="KW-1133">Transmembrane helix</keyword>
<dbReference type="PROSITE" id="PS50262">
    <property type="entry name" value="G_PROTEIN_RECEP_F1_2"/>
    <property type="match status" value="1"/>
</dbReference>
<evidence type="ECO:0000256" key="10">
    <source>
        <dbReference type="SAM" id="Phobius"/>
    </source>
</evidence>
<keyword evidence="6" id="KW-1015">Disulfide bond</keyword>
<dbReference type="OrthoDB" id="2105199at2759"/>
<feature type="transmembrane region" description="Helical" evidence="10">
    <location>
        <begin position="92"/>
        <end position="113"/>
    </location>
</feature>
<gene>
    <name evidence="12" type="ORF">HOLleu_37282</name>
</gene>
<sequence length="331" mass="36674">MVRMMNGTSNEESRPEHTIIGVFLIVCALVALVGNGIIVAMFAKYRQLRNPSNLLIATLALVDIGMAALCFPVSAWASIVGAWTFGDRGCRYYGFISMFCGISVIGILTLMAIDRYVVISRRSVAANLTMKHYGGALMLAFSNAAFWAIMPNLGWSSYAIEPSLTSCAIDYQTNDMHYITYLVALFIVCFVVPLCVMVFCYWRTHSVMSKREEIQNAITEESAAPINAEWCNQKEVTQMGAVLVFLFLLAWSTEAVVCLWAAFGEPSNIPYPLTLLGPLAAKSSIVLNPLVITMMIGKFRSHMAMMFKMQPDVTPLHVNAQQLRSDSEKEL</sequence>
<dbReference type="Proteomes" id="UP001152320">
    <property type="component" value="Chromosome 20"/>
</dbReference>
<keyword evidence="13" id="KW-1185">Reference proteome</keyword>
<accession>A0A9Q0YNS8</accession>
<feature type="transmembrane region" description="Helical" evidence="10">
    <location>
        <begin position="275"/>
        <end position="296"/>
    </location>
</feature>
<dbReference type="InterPro" id="IPR000276">
    <property type="entry name" value="GPCR_Rhodpsn"/>
</dbReference>
<feature type="domain" description="G-protein coupled receptors family 1 profile" evidence="11">
    <location>
        <begin position="34"/>
        <end position="292"/>
    </location>
</feature>
<keyword evidence="4" id="KW-0297">G-protein coupled receptor</keyword>
<feature type="transmembrane region" description="Helical" evidence="10">
    <location>
        <begin position="54"/>
        <end position="80"/>
    </location>
</feature>
<protein>
    <submittedName>
        <fullName evidence="12">Visual pigment-like receptor peropsin</fullName>
    </submittedName>
</protein>
<dbReference type="Pfam" id="PF00001">
    <property type="entry name" value="7tm_1"/>
    <property type="match status" value="1"/>
</dbReference>
<dbReference type="InterPro" id="IPR002962">
    <property type="entry name" value="Peropsin"/>
</dbReference>
<evidence type="ECO:0000256" key="3">
    <source>
        <dbReference type="ARBA" id="ARBA00022989"/>
    </source>
</evidence>
<dbReference type="InterPro" id="IPR050125">
    <property type="entry name" value="GPCR_opsins"/>
</dbReference>
<evidence type="ECO:0000256" key="7">
    <source>
        <dbReference type="ARBA" id="ARBA00023170"/>
    </source>
</evidence>
<name>A0A9Q0YNS8_HOLLE</name>
<evidence type="ECO:0000256" key="8">
    <source>
        <dbReference type="ARBA" id="ARBA00023180"/>
    </source>
</evidence>
<dbReference type="Gene3D" id="1.20.1070.10">
    <property type="entry name" value="Rhodopsin 7-helix transmembrane proteins"/>
    <property type="match status" value="1"/>
</dbReference>
<reference evidence="12" key="1">
    <citation type="submission" date="2021-10" db="EMBL/GenBank/DDBJ databases">
        <title>Tropical sea cucumber genome reveals ecological adaptation and Cuvierian tubules defense mechanism.</title>
        <authorList>
            <person name="Chen T."/>
        </authorList>
    </citation>
    <scope>NUCLEOTIDE SEQUENCE</scope>
    <source>
        <strain evidence="12">Nanhai2018</strain>
        <tissue evidence="12">Muscle</tissue>
    </source>
</reference>
<dbReference type="InterPro" id="IPR017452">
    <property type="entry name" value="GPCR_Rhodpsn_7TM"/>
</dbReference>
<dbReference type="AlphaFoldDB" id="A0A9Q0YNS8"/>
<keyword evidence="2 10" id="KW-0812">Transmembrane</keyword>
<feature type="transmembrane region" description="Helical" evidence="10">
    <location>
        <begin position="178"/>
        <end position="202"/>
    </location>
</feature>
<dbReference type="GO" id="GO:0004930">
    <property type="term" value="F:G protein-coupled receptor activity"/>
    <property type="evidence" value="ECO:0007669"/>
    <property type="project" value="UniProtKB-KW"/>
</dbReference>
<dbReference type="SUPFAM" id="SSF81321">
    <property type="entry name" value="Family A G protein-coupled receptor-like"/>
    <property type="match status" value="1"/>
</dbReference>
<comment type="caution">
    <text evidence="12">The sequence shown here is derived from an EMBL/GenBank/DDBJ whole genome shotgun (WGS) entry which is preliminary data.</text>
</comment>
<keyword evidence="8" id="KW-0325">Glycoprotein</keyword>
<evidence type="ECO:0000313" key="12">
    <source>
        <dbReference type="EMBL" id="KAJ8022396.1"/>
    </source>
</evidence>
<dbReference type="PRINTS" id="PR01244">
    <property type="entry name" value="PEROPSIN"/>
</dbReference>
<dbReference type="GO" id="GO:0007601">
    <property type="term" value="P:visual perception"/>
    <property type="evidence" value="ECO:0007669"/>
    <property type="project" value="InterPro"/>
</dbReference>
<evidence type="ECO:0000313" key="13">
    <source>
        <dbReference type="Proteomes" id="UP001152320"/>
    </source>
</evidence>
<proteinExistence type="predicted"/>
<dbReference type="PRINTS" id="PR00237">
    <property type="entry name" value="GPCRRHODOPSN"/>
</dbReference>
<dbReference type="EMBL" id="JAIZAY010000020">
    <property type="protein sequence ID" value="KAJ8022396.1"/>
    <property type="molecule type" value="Genomic_DNA"/>
</dbReference>
<feature type="transmembrane region" description="Helical" evidence="10">
    <location>
        <begin position="242"/>
        <end position="263"/>
    </location>
</feature>
<evidence type="ECO:0000256" key="5">
    <source>
        <dbReference type="ARBA" id="ARBA00023136"/>
    </source>
</evidence>
<feature type="transmembrane region" description="Helical" evidence="10">
    <location>
        <begin position="20"/>
        <end position="42"/>
    </location>
</feature>
<evidence type="ECO:0000256" key="4">
    <source>
        <dbReference type="ARBA" id="ARBA00023040"/>
    </source>
</evidence>
<evidence type="ECO:0000256" key="9">
    <source>
        <dbReference type="ARBA" id="ARBA00023224"/>
    </source>
</evidence>
<comment type="subcellular location">
    <subcellularLocation>
        <location evidence="1">Membrane</location>
        <topology evidence="1">Multi-pass membrane protein</topology>
    </subcellularLocation>
</comment>
<keyword evidence="7 12" id="KW-0675">Receptor</keyword>
<keyword evidence="9" id="KW-0807">Transducer</keyword>
<keyword evidence="5 10" id="KW-0472">Membrane</keyword>